<dbReference type="RefSeq" id="WP_146510218.1">
    <property type="nucleotide sequence ID" value="NZ_SIHI01000003.1"/>
</dbReference>
<evidence type="ECO:0000256" key="6">
    <source>
        <dbReference type="SAM" id="MobiDB-lite"/>
    </source>
</evidence>
<feature type="chain" id="PRO_5023126985" description="Peptidyl-prolyl cis-trans isomerase" evidence="7">
    <location>
        <begin position="21"/>
        <end position="176"/>
    </location>
</feature>
<evidence type="ECO:0000259" key="8">
    <source>
        <dbReference type="PROSITE" id="PS50059"/>
    </source>
</evidence>
<keyword evidence="7" id="KW-0732">Signal</keyword>
<dbReference type="PROSITE" id="PS51257">
    <property type="entry name" value="PROKAR_LIPOPROTEIN"/>
    <property type="match status" value="1"/>
</dbReference>
<proteinExistence type="inferred from homology"/>
<dbReference type="FunFam" id="3.10.50.40:FF:000006">
    <property type="entry name" value="Peptidyl-prolyl cis-trans isomerase"/>
    <property type="match status" value="1"/>
</dbReference>
<accession>A0A5C5WY17</accession>
<dbReference type="EMBL" id="SIHI01000003">
    <property type="protein sequence ID" value="TWT55567.1"/>
    <property type="molecule type" value="Genomic_DNA"/>
</dbReference>
<evidence type="ECO:0000256" key="7">
    <source>
        <dbReference type="SAM" id="SignalP"/>
    </source>
</evidence>
<organism evidence="9 10">
    <name type="scientific">Thalassoglobus neptunius</name>
    <dbReference type="NCBI Taxonomy" id="1938619"/>
    <lineage>
        <taxon>Bacteria</taxon>
        <taxon>Pseudomonadati</taxon>
        <taxon>Planctomycetota</taxon>
        <taxon>Planctomycetia</taxon>
        <taxon>Planctomycetales</taxon>
        <taxon>Planctomycetaceae</taxon>
        <taxon>Thalassoglobus</taxon>
    </lineage>
</organism>
<comment type="caution">
    <text evidence="9">The sequence shown here is derived from an EMBL/GenBank/DDBJ whole genome shotgun (WGS) entry which is preliminary data.</text>
</comment>
<dbReference type="PROSITE" id="PS50059">
    <property type="entry name" value="FKBP_PPIASE"/>
    <property type="match status" value="1"/>
</dbReference>
<dbReference type="AlphaFoldDB" id="A0A5C5WY17"/>
<comment type="similarity">
    <text evidence="5">Belongs to the FKBP-type PPIase family.</text>
</comment>
<keyword evidence="2 4" id="KW-0697">Rotamase</keyword>
<evidence type="ECO:0000256" key="4">
    <source>
        <dbReference type="PROSITE-ProRule" id="PRU00277"/>
    </source>
</evidence>
<evidence type="ECO:0000313" key="9">
    <source>
        <dbReference type="EMBL" id="TWT55567.1"/>
    </source>
</evidence>
<feature type="domain" description="PPIase FKBP-type" evidence="8">
    <location>
        <begin position="90"/>
        <end position="176"/>
    </location>
</feature>
<dbReference type="Proteomes" id="UP000317243">
    <property type="component" value="Unassembled WGS sequence"/>
</dbReference>
<keyword evidence="3 4" id="KW-0413">Isomerase</keyword>
<comment type="catalytic activity">
    <reaction evidence="1 4 5">
        <text>[protein]-peptidylproline (omega=180) = [protein]-peptidylproline (omega=0)</text>
        <dbReference type="Rhea" id="RHEA:16237"/>
        <dbReference type="Rhea" id="RHEA-COMP:10747"/>
        <dbReference type="Rhea" id="RHEA-COMP:10748"/>
        <dbReference type="ChEBI" id="CHEBI:83833"/>
        <dbReference type="ChEBI" id="CHEBI:83834"/>
        <dbReference type="EC" id="5.2.1.8"/>
    </reaction>
</comment>
<name>A0A5C5WY17_9PLAN</name>
<dbReference type="InterPro" id="IPR001179">
    <property type="entry name" value="PPIase_FKBP_dom"/>
</dbReference>
<dbReference type="InterPro" id="IPR044609">
    <property type="entry name" value="FKBP2/11"/>
</dbReference>
<dbReference type="PANTHER" id="PTHR45779:SF7">
    <property type="entry name" value="PEPTIDYLPROLYL ISOMERASE"/>
    <property type="match status" value="1"/>
</dbReference>
<dbReference type="GO" id="GO:0003755">
    <property type="term" value="F:peptidyl-prolyl cis-trans isomerase activity"/>
    <property type="evidence" value="ECO:0007669"/>
    <property type="project" value="UniProtKB-UniRule"/>
</dbReference>
<protein>
    <recommendedName>
        <fullName evidence="5">Peptidyl-prolyl cis-trans isomerase</fullName>
        <ecNumber evidence="5">5.2.1.8</ecNumber>
    </recommendedName>
</protein>
<feature type="signal peptide" evidence="7">
    <location>
        <begin position="1"/>
        <end position="20"/>
    </location>
</feature>
<dbReference type="SUPFAM" id="SSF54534">
    <property type="entry name" value="FKBP-like"/>
    <property type="match status" value="1"/>
</dbReference>
<evidence type="ECO:0000313" key="10">
    <source>
        <dbReference type="Proteomes" id="UP000317243"/>
    </source>
</evidence>
<dbReference type="PANTHER" id="PTHR45779">
    <property type="entry name" value="PEPTIDYLPROLYL ISOMERASE"/>
    <property type="match status" value="1"/>
</dbReference>
<reference evidence="9 10" key="1">
    <citation type="submission" date="2019-02" db="EMBL/GenBank/DDBJ databases">
        <title>Deep-cultivation of Planctomycetes and their phenomic and genomic characterization uncovers novel biology.</title>
        <authorList>
            <person name="Wiegand S."/>
            <person name="Jogler M."/>
            <person name="Boedeker C."/>
            <person name="Pinto D."/>
            <person name="Vollmers J."/>
            <person name="Rivas-Marin E."/>
            <person name="Kohn T."/>
            <person name="Peeters S.H."/>
            <person name="Heuer A."/>
            <person name="Rast P."/>
            <person name="Oberbeckmann S."/>
            <person name="Bunk B."/>
            <person name="Jeske O."/>
            <person name="Meyerdierks A."/>
            <person name="Storesund J.E."/>
            <person name="Kallscheuer N."/>
            <person name="Luecker S."/>
            <person name="Lage O.M."/>
            <person name="Pohl T."/>
            <person name="Merkel B.J."/>
            <person name="Hornburger P."/>
            <person name="Mueller R.-W."/>
            <person name="Bruemmer F."/>
            <person name="Labrenz M."/>
            <person name="Spormann A.M."/>
            <person name="Op Den Camp H."/>
            <person name="Overmann J."/>
            <person name="Amann R."/>
            <person name="Jetten M.S.M."/>
            <person name="Mascher T."/>
            <person name="Medema M.H."/>
            <person name="Devos D.P."/>
            <person name="Kaster A.-K."/>
            <person name="Ovreas L."/>
            <person name="Rohde M."/>
            <person name="Galperin M.Y."/>
            <person name="Jogler C."/>
        </authorList>
    </citation>
    <scope>NUCLEOTIDE SEQUENCE [LARGE SCALE GENOMIC DNA]</scope>
    <source>
        <strain evidence="9 10">KOR42</strain>
    </source>
</reference>
<dbReference type="EC" id="5.2.1.8" evidence="5"/>
<dbReference type="Pfam" id="PF00254">
    <property type="entry name" value="FKBP_C"/>
    <property type="match status" value="1"/>
</dbReference>
<dbReference type="OrthoDB" id="280278at2"/>
<evidence type="ECO:0000256" key="2">
    <source>
        <dbReference type="ARBA" id="ARBA00023110"/>
    </source>
</evidence>
<evidence type="ECO:0000256" key="5">
    <source>
        <dbReference type="RuleBase" id="RU003915"/>
    </source>
</evidence>
<evidence type="ECO:0000256" key="1">
    <source>
        <dbReference type="ARBA" id="ARBA00000971"/>
    </source>
</evidence>
<sequence precursor="true">MRFDITLASLFSLMTVLMLAGCVAGPDDFTAKSSEDDRNFDVVSPSGDPAANQQTVSLVSAEERGDFRSTPSGLKYRIIKEGKGRKPNRNSTVTCHYRGWLDDGTEFDSSYRSGRAATFPLSGVIKGWTEGLQLIQEGGAIELKIPSDLGYGPQGSPPTIPGGATLHFEVELIKVN</sequence>
<dbReference type="Gene3D" id="3.10.50.40">
    <property type="match status" value="1"/>
</dbReference>
<dbReference type="InterPro" id="IPR046357">
    <property type="entry name" value="PPIase_dom_sf"/>
</dbReference>
<evidence type="ECO:0000256" key="3">
    <source>
        <dbReference type="ARBA" id="ARBA00023235"/>
    </source>
</evidence>
<feature type="region of interest" description="Disordered" evidence="6">
    <location>
        <begin position="33"/>
        <end position="53"/>
    </location>
</feature>
<gene>
    <name evidence="9" type="primary">fkpA</name>
    <name evidence="9" type="ORF">KOR42_26940</name>
</gene>
<keyword evidence="10" id="KW-1185">Reference proteome</keyword>